<comment type="caution">
    <text evidence="1">The sequence shown here is derived from an EMBL/GenBank/DDBJ whole genome shotgun (WGS) entry which is preliminary data.</text>
</comment>
<organism evidence="1">
    <name type="scientific">marine sediment metagenome</name>
    <dbReference type="NCBI Taxonomy" id="412755"/>
    <lineage>
        <taxon>unclassified sequences</taxon>
        <taxon>metagenomes</taxon>
        <taxon>ecological metagenomes</taxon>
    </lineage>
</organism>
<dbReference type="EMBL" id="LAZR01049597">
    <property type="protein sequence ID" value="KKK89290.1"/>
    <property type="molecule type" value="Genomic_DNA"/>
</dbReference>
<gene>
    <name evidence="1" type="ORF">LCGC14_2734610</name>
</gene>
<dbReference type="GO" id="GO:0043565">
    <property type="term" value="F:sequence-specific DNA binding"/>
    <property type="evidence" value="ECO:0007669"/>
    <property type="project" value="InterPro"/>
</dbReference>
<dbReference type="InterPro" id="IPR010921">
    <property type="entry name" value="Trp_repressor/repl_initiator"/>
</dbReference>
<dbReference type="SUPFAM" id="SSF48295">
    <property type="entry name" value="TrpR-like"/>
    <property type="match status" value="1"/>
</dbReference>
<dbReference type="AlphaFoldDB" id="A0A0F8ZTI7"/>
<feature type="non-terminal residue" evidence="1">
    <location>
        <position position="1"/>
    </location>
</feature>
<proteinExistence type="predicted"/>
<dbReference type="Gene3D" id="1.10.1750.10">
    <property type="match status" value="1"/>
</dbReference>
<evidence type="ECO:0000313" key="1">
    <source>
        <dbReference type="EMBL" id="KKK89290.1"/>
    </source>
</evidence>
<evidence type="ECO:0008006" key="2">
    <source>
        <dbReference type="Google" id="ProtNLM"/>
    </source>
</evidence>
<sequence length="122" mass="13589">RGPNKLRKEIISPRPSATILVDILKTTCIVNGVTVTDAKGKNRKREMVMARQMTCYVAVECGFEPADISSIIEFERSGVYHKVYKAGELAEGNKYYRGMLNGILKRFGQAEFEVNGSGTKLK</sequence>
<name>A0A0F8ZTI7_9ZZZZ</name>
<accession>A0A0F8ZTI7</accession>
<reference evidence="1" key="1">
    <citation type="journal article" date="2015" name="Nature">
        <title>Complex archaea that bridge the gap between prokaryotes and eukaryotes.</title>
        <authorList>
            <person name="Spang A."/>
            <person name="Saw J.H."/>
            <person name="Jorgensen S.L."/>
            <person name="Zaremba-Niedzwiedzka K."/>
            <person name="Martijn J."/>
            <person name="Lind A.E."/>
            <person name="van Eijk R."/>
            <person name="Schleper C."/>
            <person name="Guy L."/>
            <person name="Ettema T.J."/>
        </authorList>
    </citation>
    <scope>NUCLEOTIDE SEQUENCE</scope>
</reference>
<protein>
    <recommendedName>
        <fullName evidence="2">Chromosomal replication initiator DnaA C-terminal domain-containing protein</fullName>
    </recommendedName>
</protein>